<dbReference type="InterPro" id="IPR000835">
    <property type="entry name" value="HTH_MarR-typ"/>
</dbReference>
<dbReference type="Pfam" id="PF12802">
    <property type="entry name" value="MarR_2"/>
    <property type="match status" value="1"/>
</dbReference>
<dbReference type="RefSeq" id="WP_039316257.1">
    <property type="nucleotide sequence ID" value="NZ_JQOD01000003.1"/>
</dbReference>
<organism evidence="2 3">
    <name type="scientific">Pectobacterium brasiliense</name>
    <dbReference type="NCBI Taxonomy" id="180957"/>
    <lineage>
        <taxon>Bacteria</taxon>
        <taxon>Pseudomonadati</taxon>
        <taxon>Pseudomonadota</taxon>
        <taxon>Gammaproteobacteria</taxon>
        <taxon>Enterobacterales</taxon>
        <taxon>Pectobacteriaceae</taxon>
        <taxon>Pectobacterium</taxon>
    </lineage>
</organism>
<feature type="domain" description="HTH marR-type" evidence="1">
    <location>
        <begin position="41"/>
        <end position="88"/>
    </location>
</feature>
<comment type="caution">
    <text evidence="2">The sequence shown here is derived from an EMBL/GenBank/DDBJ whole genome shotgun (WGS) entry which is preliminary data.</text>
</comment>
<dbReference type="EMBL" id="JQOD01000003">
    <property type="protein sequence ID" value="KGA33221.1"/>
    <property type="molecule type" value="Genomic_DNA"/>
</dbReference>
<dbReference type="OrthoDB" id="3211876at2"/>
<evidence type="ECO:0000259" key="1">
    <source>
        <dbReference type="Pfam" id="PF12802"/>
    </source>
</evidence>
<gene>
    <name evidence="2" type="ORF">KU74_15110</name>
</gene>
<evidence type="ECO:0000313" key="2">
    <source>
        <dbReference type="EMBL" id="KGA33221.1"/>
    </source>
</evidence>
<dbReference type="SUPFAM" id="SSF46785">
    <property type="entry name" value="Winged helix' DNA-binding domain"/>
    <property type="match status" value="1"/>
</dbReference>
<accession>A0A0M2F1D4</accession>
<sequence length="162" mass="17923">MLKIKPGLGELLRYTAELVDKGSEANYRALSLNYRPRFTPILRAMAAGAQTVQDITASTHLTQGAISQSIALMEQDGILVREQLSDGRKFALRLTPAGIQLVAQLETCWEAIFLAIEQLEKDAGWPLMKGLEELASALEQQDFEKRIQIARAELHASGDKDD</sequence>
<dbReference type="GO" id="GO:0003700">
    <property type="term" value="F:DNA-binding transcription factor activity"/>
    <property type="evidence" value="ECO:0007669"/>
    <property type="project" value="InterPro"/>
</dbReference>
<dbReference type="InterPro" id="IPR036388">
    <property type="entry name" value="WH-like_DNA-bd_sf"/>
</dbReference>
<evidence type="ECO:0000313" key="3">
    <source>
        <dbReference type="Proteomes" id="UP000029435"/>
    </source>
</evidence>
<dbReference type="InterPro" id="IPR036390">
    <property type="entry name" value="WH_DNA-bd_sf"/>
</dbReference>
<dbReference type="STRING" id="180957.B5S52_07370"/>
<dbReference type="AlphaFoldDB" id="A0A0M2F1D4"/>
<proteinExistence type="predicted"/>
<protein>
    <submittedName>
        <fullName evidence="2">MarR family transcriptional regulator</fullName>
    </submittedName>
</protein>
<dbReference type="Gene3D" id="1.10.10.10">
    <property type="entry name" value="Winged helix-like DNA-binding domain superfamily/Winged helix DNA-binding domain"/>
    <property type="match status" value="1"/>
</dbReference>
<dbReference type="Proteomes" id="UP000029435">
    <property type="component" value="Unassembled WGS sequence"/>
</dbReference>
<reference evidence="2 3" key="1">
    <citation type="submission" date="2014-08" db="EMBL/GenBank/DDBJ databases">
        <title>Genome sequences of NCPPB Pectobacterium isolates.</title>
        <authorList>
            <person name="Glover R.H."/>
            <person name="Sapp M."/>
            <person name="Elphinstone J."/>
        </authorList>
    </citation>
    <scope>NUCLEOTIDE SEQUENCE [LARGE SCALE GENOMIC DNA]</scope>
    <source>
        <strain evidence="2 3">LMG 21372</strain>
    </source>
</reference>
<name>A0A0M2F1D4_9GAMM</name>